<evidence type="ECO:0000313" key="2">
    <source>
        <dbReference type="EMBL" id="KXJ89814.1"/>
    </source>
</evidence>
<reference evidence="3" key="1">
    <citation type="submission" date="2016-02" db="EMBL/GenBank/DDBJ databases">
        <title>Draft genome sequence of Microdochium bolleyi, a fungal endophyte of beachgrass.</title>
        <authorList>
            <consortium name="DOE Joint Genome Institute"/>
            <person name="David A.S."/>
            <person name="May G."/>
            <person name="Haridas S."/>
            <person name="Lim J."/>
            <person name="Wang M."/>
            <person name="Labutti K."/>
            <person name="Lipzen A."/>
            <person name="Barry K."/>
            <person name="Grigoriev I.V."/>
        </authorList>
    </citation>
    <scope>NUCLEOTIDE SEQUENCE [LARGE SCALE GENOMIC DNA]</scope>
    <source>
        <strain evidence="3">J235TASD1</strain>
    </source>
</reference>
<dbReference type="EMBL" id="KQ964254">
    <property type="protein sequence ID" value="KXJ89814.1"/>
    <property type="molecule type" value="Genomic_DNA"/>
</dbReference>
<dbReference type="SUPFAM" id="SSF51197">
    <property type="entry name" value="Clavaminate synthase-like"/>
    <property type="match status" value="1"/>
</dbReference>
<proteinExistence type="predicted"/>
<sequence>MAGLVVPSSALTASRLSLPSTSLPAAEKWFRKENSSGQSPFSDYLGTFEDILVPYEFTSHPTRTTQWSIFLQELRRQATWHASELEDIVASSSTRSVEASAQFHQFQAPLGLLLEASQFNVGHPEEGPLTHIYIAQSDIRDLPSSLSDDLQSPDIVKTSPKGDIYSSSVWLGLQPTYTPLHCDPNPNIFCQLHGHKTVRFLPPKAALGVFNQIQKKLGMRTSARLRGTEMMQGPERDLLHRAAWLPSPEDAHYPHISQAAVGPGDALFIPKGWWHTIASQGRDGELNASANWWCR</sequence>
<organism evidence="2 3">
    <name type="scientific">Microdochium bolleyi</name>
    <dbReference type="NCBI Taxonomy" id="196109"/>
    <lineage>
        <taxon>Eukaryota</taxon>
        <taxon>Fungi</taxon>
        <taxon>Dikarya</taxon>
        <taxon>Ascomycota</taxon>
        <taxon>Pezizomycotina</taxon>
        <taxon>Sordariomycetes</taxon>
        <taxon>Xylariomycetidae</taxon>
        <taxon>Xylariales</taxon>
        <taxon>Microdochiaceae</taxon>
        <taxon>Microdochium</taxon>
    </lineage>
</organism>
<dbReference type="OrthoDB" id="263283at2759"/>
<protein>
    <recommendedName>
        <fullName evidence="1">JmjC domain-containing protein</fullName>
    </recommendedName>
</protein>
<dbReference type="InterPro" id="IPR003347">
    <property type="entry name" value="JmjC_dom"/>
</dbReference>
<keyword evidence="3" id="KW-1185">Reference proteome</keyword>
<evidence type="ECO:0000313" key="3">
    <source>
        <dbReference type="Proteomes" id="UP000070501"/>
    </source>
</evidence>
<dbReference type="PANTHER" id="PTHR12461">
    <property type="entry name" value="HYPOXIA-INDUCIBLE FACTOR 1 ALPHA INHIBITOR-RELATED"/>
    <property type="match status" value="1"/>
</dbReference>
<dbReference type="InParanoid" id="A0A136IY65"/>
<dbReference type="PROSITE" id="PS51184">
    <property type="entry name" value="JMJC"/>
    <property type="match status" value="1"/>
</dbReference>
<evidence type="ECO:0000259" key="1">
    <source>
        <dbReference type="PROSITE" id="PS51184"/>
    </source>
</evidence>
<dbReference type="Pfam" id="PF13621">
    <property type="entry name" value="Cupin_8"/>
    <property type="match status" value="1"/>
</dbReference>
<dbReference type="AlphaFoldDB" id="A0A136IY65"/>
<gene>
    <name evidence="2" type="ORF">Micbo1qcDRAFT_189467</name>
</gene>
<feature type="domain" description="JmjC" evidence="1">
    <location>
        <begin position="121"/>
        <end position="295"/>
    </location>
</feature>
<accession>A0A136IY65</accession>
<name>A0A136IY65_9PEZI</name>
<dbReference type="Gene3D" id="2.60.120.650">
    <property type="entry name" value="Cupin"/>
    <property type="match status" value="1"/>
</dbReference>
<dbReference type="InterPro" id="IPR041667">
    <property type="entry name" value="Cupin_8"/>
</dbReference>
<dbReference type="PANTHER" id="PTHR12461:SF105">
    <property type="entry name" value="HYPOXIA-INDUCIBLE FACTOR 1-ALPHA INHIBITOR"/>
    <property type="match status" value="1"/>
</dbReference>
<dbReference type="Proteomes" id="UP000070501">
    <property type="component" value="Unassembled WGS sequence"/>
</dbReference>